<evidence type="ECO:0000256" key="2">
    <source>
        <dbReference type="SAM" id="Phobius"/>
    </source>
</evidence>
<dbReference type="Pfam" id="PF14286">
    <property type="entry name" value="DHHW"/>
    <property type="match status" value="2"/>
</dbReference>
<feature type="region of interest" description="Disordered" evidence="1">
    <location>
        <begin position="1"/>
        <end position="27"/>
    </location>
</feature>
<reference evidence="4" key="1">
    <citation type="submission" date="2016-10" db="EMBL/GenBank/DDBJ databases">
        <authorList>
            <person name="Varghese N."/>
        </authorList>
    </citation>
    <scope>NUCLEOTIDE SEQUENCE [LARGE SCALE GENOMIC DNA]</scope>
    <source>
        <strain evidence="4">DSM 21843</strain>
    </source>
</reference>
<feature type="compositionally biased region" description="Basic and acidic residues" evidence="1">
    <location>
        <begin position="151"/>
        <end position="167"/>
    </location>
</feature>
<dbReference type="EMBL" id="FOEC01000007">
    <property type="protein sequence ID" value="SEO81149.1"/>
    <property type="molecule type" value="Genomic_DNA"/>
</dbReference>
<dbReference type="Proteomes" id="UP000182975">
    <property type="component" value="Unassembled WGS sequence"/>
</dbReference>
<gene>
    <name evidence="3" type="ORF">SAMN02910314_01284</name>
</gene>
<protein>
    <submittedName>
        <fullName evidence="3">DHHW protein</fullName>
    </submittedName>
</protein>
<keyword evidence="2" id="KW-0812">Transmembrane</keyword>
<organism evidence="3 4">
    <name type="scientific">Denitrobacterium detoxificans</name>
    <dbReference type="NCBI Taxonomy" id="79604"/>
    <lineage>
        <taxon>Bacteria</taxon>
        <taxon>Bacillati</taxon>
        <taxon>Actinomycetota</taxon>
        <taxon>Coriobacteriia</taxon>
        <taxon>Eggerthellales</taxon>
        <taxon>Eggerthellaceae</taxon>
        <taxon>Denitrobacterium</taxon>
    </lineage>
</organism>
<dbReference type="RefSeq" id="WP_218138541.1">
    <property type="nucleotide sequence ID" value="NZ_FOEC01000007.1"/>
</dbReference>
<evidence type="ECO:0000256" key="1">
    <source>
        <dbReference type="SAM" id="MobiDB-lite"/>
    </source>
</evidence>
<dbReference type="AlphaFoldDB" id="A0A1H8SQC8"/>
<dbReference type="STRING" id="79604.AAY81_04125"/>
<name>A0A1H8SQC8_9ACTN</name>
<keyword evidence="4" id="KW-1185">Reference proteome</keyword>
<evidence type="ECO:0000313" key="3">
    <source>
        <dbReference type="EMBL" id="SEO81149.1"/>
    </source>
</evidence>
<proteinExistence type="predicted"/>
<accession>A0A1H8SQC8</accession>
<feature type="region of interest" description="Disordered" evidence="1">
    <location>
        <begin position="136"/>
        <end position="167"/>
    </location>
</feature>
<keyword evidence="2" id="KW-0472">Membrane</keyword>
<dbReference type="InterPro" id="IPR025945">
    <property type="entry name" value="DHHW"/>
</dbReference>
<evidence type="ECO:0000313" key="4">
    <source>
        <dbReference type="Proteomes" id="UP000182975"/>
    </source>
</evidence>
<sequence>MNDRESSSRASHARQHEASRPRHGATSVKQPRFNLAACQRFAVRSVMFVFLLGTIVGLAFFARPSVSEAEKRELTEFPAFTVESFLDGSYFTQVSLWYSDTYPLREMLVSADQSLNDLFGIQPETRFVGGNVQADELPAEGETSQGSTTKTQEHEYVDTPTEQSRDAEVEDSIMDGLYVQGSSAYSIYYFSQASVQSYAAAMNHAAELLDGQAQVYSLIVPNNSAALLDEDVLSSLGGTDQAQAIKYFFSLYDERVIGVDPLEALRAHRGEYIYFKTDHHWTQLGAYYAYQVFCQQKGIEPVDMLTWEKRVYQPFLGSFYTELGEDAAMAADPDYVEAYVPSATNDMTYVTSDGEELEGNVIMSVDGWSSNNLYSCFINGDQAEQHIHNPELSDGSACLVVKDSFGNAFVPMLVGSYEDVYVIDYRYSDASIPSFVREHGISDVIFVNNISLAGTTKVPQQIEALLSE</sequence>
<feature type="transmembrane region" description="Helical" evidence="2">
    <location>
        <begin position="41"/>
        <end position="62"/>
    </location>
</feature>
<keyword evidence="2" id="KW-1133">Transmembrane helix</keyword>